<keyword evidence="2" id="KW-1185">Reference proteome</keyword>
<dbReference type="Proteomes" id="UP000693725">
    <property type="component" value="Segment"/>
</dbReference>
<name>A0A8F3EA43_9CAUD</name>
<dbReference type="KEGG" id="vg:77932331"/>
<protein>
    <submittedName>
        <fullName evidence="1">Uncharacterized protein</fullName>
    </submittedName>
</protein>
<dbReference type="GeneID" id="77932331"/>
<evidence type="ECO:0000313" key="1">
    <source>
        <dbReference type="EMBL" id="QWY82813.1"/>
    </source>
</evidence>
<dbReference type="EMBL" id="MW862992">
    <property type="protein sequence ID" value="QWY82813.1"/>
    <property type="molecule type" value="Genomic_DNA"/>
</dbReference>
<proteinExistence type="predicted"/>
<accession>A0A8F3EA43</accession>
<gene>
    <name evidence="1" type="primary">73</name>
    <name evidence="1" type="ORF">SEA_SILENTRX_73</name>
</gene>
<sequence length="53" mass="6022">MADTHTATPEPIFYETLAQAAKCTPLEAKEHYEVEVNLGRTHPVERFLEDYAS</sequence>
<evidence type="ECO:0000313" key="2">
    <source>
        <dbReference type="Proteomes" id="UP000693725"/>
    </source>
</evidence>
<dbReference type="RefSeq" id="YP_010656454.1">
    <property type="nucleotide sequence ID" value="NC_070838.1"/>
</dbReference>
<reference evidence="1" key="1">
    <citation type="submission" date="2021-04" db="EMBL/GenBank/DDBJ databases">
        <authorList>
            <person name="Edwards E.G."/>
            <person name="Siddiqui F.A."/>
            <person name="Anastasi R.E."/>
            <person name="Conroy D.J."/>
            <person name="Gerton T.J."/>
            <person name="Laizure I.E."/>
            <person name="Reynolds J.D."/>
            <person name="Ulker M."/>
            <person name="Ouellette S.K."/>
            <person name="Duggan K.O."/>
            <person name="Johnson K.C."/>
            <person name="MacLea K.S."/>
            <person name="Garlena R.A."/>
            <person name="Russell D.A."/>
            <person name="Jacobs-Sera D."/>
            <person name="Hatfull G.F."/>
        </authorList>
    </citation>
    <scope>NUCLEOTIDE SEQUENCE</scope>
</reference>
<organism evidence="1 2">
    <name type="scientific">Arthrobacter phage SilentRX</name>
    <dbReference type="NCBI Taxonomy" id="2836091"/>
    <lineage>
        <taxon>Viruses</taxon>
        <taxon>Duplodnaviria</taxon>
        <taxon>Heunggongvirae</taxon>
        <taxon>Uroviricota</taxon>
        <taxon>Caudoviricetes</taxon>
        <taxon>Silentrexvirus</taxon>
        <taxon>Silentrexvirus silentrx</taxon>
    </lineage>
</organism>